<dbReference type="NCBIfam" id="NF008453">
    <property type="entry name" value="PRK11308.1"/>
    <property type="match status" value="2"/>
</dbReference>
<evidence type="ECO:0000256" key="4">
    <source>
        <dbReference type="ARBA" id="ARBA00022475"/>
    </source>
</evidence>
<dbReference type="InterPro" id="IPR027417">
    <property type="entry name" value="P-loop_NTPase"/>
</dbReference>
<proteinExistence type="inferred from homology"/>
<dbReference type="PROSITE" id="PS00211">
    <property type="entry name" value="ABC_TRANSPORTER_1"/>
    <property type="match status" value="2"/>
</dbReference>
<dbReference type="PANTHER" id="PTHR43297:SF2">
    <property type="entry name" value="DIPEPTIDE TRANSPORT ATP-BINDING PROTEIN DPPD"/>
    <property type="match status" value="1"/>
</dbReference>
<evidence type="ECO:0000256" key="2">
    <source>
        <dbReference type="ARBA" id="ARBA00005417"/>
    </source>
</evidence>
<dbReference type="NCBIfam" id="NF007739">
    <property type="entry name" value="PRK10419.1"/>
    <property type="match status" value="2"/>
</dbReference>
<dbReference type="InterPro" id="IPR017871">
    <property type="entry name" value="ABC_transporter-like_CS"/>
</dbReference>
<comment type="caution">
    <text evidence="9">The sequence shown here is derived from an EMBL/GenBank/DDBJ whole genome shotgun (WGS) entry which is preliminary data.</text>
</comment>
<dbReference type="GO" id="GO:0005524">
    <property type="term" value="F:ATP binding"/>
    <property type="evidence" value="ECO:0007669"/>
    <property type="project" value="UniProtKB-KW"/>
</dbReference>
<dbReference type="PANTHER" id="PTHR43297">
    <property type="entry name" value="OLIGOPEPTIDE TRANSPORT ATP-BINDING PROTEIN APPD"/>
    <property type="match status" value="1"/>
</dbReference>
<organism evidence="9 10">
    <name type="scientific">Chelatococcus albus</name>
    <dbReference type="NCBI Taxonomy" id="3047466"/>
    <lineage>
        <taxon>Bacteria</taxon>
        <taxon>Pseudomonadati</taxon>
        <taxon>Pseudomonadota</taxon>
        <taxon>Alphaproteobacteria</taxon>
        <taxon>Hyphomicrobiales</taxon>
        <taxon>Chelatococcaceae</taxon>
        <taxon>Chelatococcus</taxon>
    </lineage>
</organism>
<keyword evidence="5" id="KW-0547">Nucleotide-binding</keyword>
<evidence type="ECO:0000256" key="7">
    <source>
        <dbReference type="ARBA" id="ARBA00023136"/>
    </source>
</evidence>
<sequence>MPRDNPVHGTMTDPILAIRGLEVRFRTSDGELAAVKGIDLDVDAGETVAIVGESGSGKSQTMMSVMGLLAANGEARGSVKYRGQEILGLPSRALNRYRGRKLSMIFQEPMTSLDPLYRIGDQLAEPLMVHGGLGRKAALKRAEELLDLVRIPDPARRLKSFPHELSGGQRQRVMIAMALANSPDVLIADEPTTALDVTVQARILELLGDLQKRLGMAIVFITHDLGIVRRFADRTYVMKSGEVVEHGPTEGLFAAPKHAYTRMLIEAEPSGRKEPVPTGSPMVLEAKNINVSFHLRQGLFGRSAHEIRAVAGVDLAIRRGETVGVVGESGSGKSTLGRAVLRLLPASGLVRYEDRNLMPLDRKAMRPLRKELQLVFQDPFGSLSPRMTAGEIVTEGLLVHEPGLTRGERDRRAAQAFEEVRLDPLSRHRFPHEFSGGQRQRIAIARAMILKPKLVVLDEPTSALDRSVQKGIVELLRDLQQKHGLAYVFISHDLAVVRALSDEIMVMKAGKVVERGSVAAIFEHPREAYTRELMAAAFLDRREQITSC</sequence>
<dbReference type="PROSITE" id="PS50893">
    <property type="entry name" value="ABC_TRANSPORTER_2"/>
    <property type="match status" value="2"/>
</dbReference>
<dbReference type="Pfam" id="PF08352">
    <property type="entry name" value="oligo_HPY"/>
    <property type="match status" value="1"/>
</dbReference>
<dbReference type="SUPFAM" id="SSF52540">
    <property type="entry name" value="P-loop containing nucleoside triphosphate hydrolases"/>
    <property type="match status" value="2"/>
</dbReference>
<name>A0ABT7AHR8_9HYPH</name>
<keyword evidence="3" id="KW-0813">Transport</keyword>
<evidence type="ECO:0000256" key="1">
    <source>
        <dbReference type="ARBA" id="ARBA00004417"/>
    </source>
</evidence>
<accession>A0ABT7AHR8</accession>
<evidence type="ECO:0000313" key="9">
    <source>
        <dbReference type="EMBL" id="MDJ1158527.1"/>
    </source>
</evidence>
<feature type="domain" description="ABC transporter" evidence="8">
    <location>
        <begin position="18"/>
        <end position="265"/>
    </location>
</feature>
<keyword evidence="7" id="KW-0472">Membrane</keyword>
<reference evidence="9 10" key="1">
    <citation type="submission" date="2023-05" db="EMBL/GenBank/DDBJ databases">
        <title>Chelatococcus sp. nov., a moderately thermophilic bacterium isolated from hot spring microbial mat.</title>
        <authorList>
            <person name="Hu C.-J."/>
            <person name="Li W.-J."/>
        </authorList>
    </citation>
    <scope>NUCLEOTIDE SEQUENCE [LARGE SCALE GENOMIC DNA]</scope>
    <source>
        <strain evidence="9 10">SYSU G07232</strain>
    </source>
</reference>
<protein>
    <submittedName>
        <fullName evidence="9">ABC transporter ATP-binding protein</fullName>
    </submittedName>
</protein>
<evidence type="ECO:0000259" key="8">
    <source>
        <dbReference type="PROSITE" id="PS50893"/>
    </source>
</evidence>
<dbReference type="EMBL" id="JASJEV010000005">
    <property type="protein sequence ID" value="MDJ1158527.1"/>
    <property type="molecule type" value="Genomic_DNA"/>
</dbReference>
<dbReference type="Pfam" id="PF00005">
    <property type="entry name" value="ABC_tran"/>
    <property type="match status" value="2"/>
</dbReference>
<dbReference type="Proteomes" id="UP001321492">
    <property type="component" value="Unassembled WGS sequence"/>
</dbReference>
<keyword evidence="10" id="KW-1185">Reference proteome</keyword>
<dbReference type="InterPro" id="IPR003439">
    <property type="entry name" value="ABC_transporter-like_ATP-bd"/>
</dbReference>
<dbReference type="SMART" id="SM00382">
    <property type="entry name" value="AAA"/>
    <property type="match status" value="2"/>
</dbReference>
<comment type="similarity">
    <text evidence="2">Belongs to the ABC transporter superfamily.</text>
</comment>
<evidence type="ECO:0000256" key="3">
    <source>
        <dbReference type="ARBA" id="ARBA00022448"/>
    </source>
</evidence>
<gene>
    <name evidence="9" type="ORF">QNA08_09795</name>
</gene>
<dbReference type="CDD" id="cd03257">
    <property type="entry name" value="ABC_NikE_OppD_transporters"/>
    <property type="match status" value="2"/>
</dbReference>
<feature type="domain" description="ABC transporter" evidence="8">
    <location>
        <begin position="284"/>
        <end position="534"/>
    </location>
</feature>
<dbReference type="InterPro" id="IPR003593">
    <property type="entry name" value="AAA+_ATPase"/>
</dbReference>
<dbReference type="InterPro" id="IPR050388">
    <property type="entry name" value="ABC_Ni/Peptide_Import"/>
</dbReference>
<dbReference type="InterPro" id="IPR013563">
    <property type="entry name" value="Oligopep_ABC_C"/>
</dbReference>
<keyword evidence="6 9" id="KW-0067">ATP-binding</keyword>
<dbReference type="RefSeq" id="WP_283740517.1">
    <property type="nucleotide sequence ID" value="NZ_JASJEV010000005.1"/>
</dbReference>
<evidence type="ECO:0000256" key="6">
    <source>
        <dbReference type="ARBA" id="ARBA00022840"/>
    </source>
</evidence>
<dbReference type="Gene3D" id="3.40.50.300">
    <property type="entry name" value="P-loop containing nucleotide triphosphate hydrolases"/>
    <property type="match status" value="2"/>
</dbReference>
<evidence type="ECO:0000313" key="10">
    <source>
        <dbReference type="Proteomes" id="UP001321492"/>
    </source>
</evidence>
<comment type="subcellular location">
    <subcellularLocation>
        <location evidence="1">Cell inner membrane</location>
        <topology evidence="1">Peripheral membrane protein</topology>
    </subcellularLocation>
</comment>
<evidence type="ECO:0000256" key="5">
    <source>
        <dbReference type="ARBA" id="ARBA00022741"/>
    </source>
</evidence>
<keyword evidence="4" id="KW-1003">Cell membrane</keyword>